<evidence type="ECO:0000256" key="15">
    <source>
        <dbReference type="SAM" id="MobiDB-lite"/>
    </source>
</evidence>
<dbReference type="Proteomes" id="UP000306985">
    <property type="component" value="Unassembled WGS sequence"/>
</dbReference>
<dbReference type="PANTHER" id="PTHR30313:SF2">
    <property type="entry name" value="DNA PRIMASE"/>
    <property type="match status" value="1"/>
</dbReference>
<dbReference type="Pfam" id="PF10410">
    <property type="entry name" value="DnaB_bind"/>
    <property type="match status" value="1"/>
</dbReference>
<comment type="function">
    <text evidence="12 13">RNA polymerase that catalyzes the synthesis of short RNA molecules used as primers for DNA polymerase during DNA replication.</text>
</comment>
<keyword evidence="4 12" id="KW-0548">Nucleotidyltransferase</keyword>
<evidence type="ECO:0000256" key="10">
    <source>
        <dbReference type="ARBA" id="ARBA00023125"/>
    </source>
</evidence>
<dbReference type="HAMAP" id="MF_00974">
    <property type="entry name" value="DNA_primase_DnaG"/>
    <property type="match status" value="1"/>
</dbReference>
<dbReference type="CDD" id="cd03364">
    <property type="entry name" value="TOPRIM_DnaG_primases"/>
    <property type="match status" value="1"/>
</dbReference>
<dbReference type="Gene3D" id="3.90.980.10">
    <property type="entry name" value="DNA primase, catalytic core, N-terminal domain"/>
    <property type="match status" value="1"/>
</dbReference>
<dbReference type="FunFam" id="3.90.580.10:FF:000001">
    <property type="entry name" value="DNA primase"/>
    <property type="match status" value="1"/>
</dbReference>
<dbReference type="GO" id="GO:1990077">
    <property type="term" value="C:primosome complex"/>
    <property type="evidence" value="ECO:0007669"/>
    <property type="project" value="UniProtKB-KW"/>
</dbReference>
<reference evidence="17 18" key="1">
    <citation type="submission" date="2019-05" db="EMBL/GenBank/DDBJ databases">
        <title>Nakamurella sp. N5BH11, whole genome shotgun sequence.</title>
        <authorList>
            <person name="Tuo L."/>
        </authorList>
    </citation>
    <scope>NUCLEOTIDE SEQUENCE [LARGE SCALE GENOMIC DNA]</scope>
    <source>
        <strain evidence="17 18">N5BH11</strain>
    </source>
</reference>
<dbReference type="Gene3D" id="3.90.580.10">
    <property type="entry name" value="Zinc finger, CHC2-type domain"/>
    <property type="match status" value="1"/>
</dbReference>
<name>A0A4U6QLB2_9ACTN</name>
<comment type="subunit">
    <text evidence="12">Monomer. Interacts with DnaB.</text>
</comment>
<dbReference type="Pfam" id="PF13662">
    <property type="entry name" value="Toprim_4"/>
    <property type="match status" value="1"/>
</dbReference>
<evidence type="ECO:0000256" key="1">
    <source>
        <dbReference type="ARBA" id="ARBA00022478"/>
    </source>
</evidence>
<dbReference type="SUPFAM" id="SSF56731">
    <property type="entry name" value="DNA primase core"/>
    <property type="match status" value="1"/>
</dbReference>
<comment type="cofactor">
    <cofactor evidence="12 13 14">
        <name>Zn(2+)</name>
        <dbReference type="ChEBI" id="CHEBI:29105"/>
    </cofactor>
    <text evidence="12 13 14">Binds 1 zinc ion per monomer.</text>
</comment>
<dbReference type="Gene3D" id="3.40.1360.10">
    <property type="match status" value="1"/>
</dbReference>
<evidence type="ECO:0000256" key="12">
    <source>
        <dbReference type="HAMAP-Rule" id="MF_00974"/>
    </source>
</evidence>
<keyword evidence="5 12" id="KW-0235">DNA replication</keyword>
<dbReference type="GO" id="GO:0005737">
    <property type="term" value="C:cytoplasm"/>
    <property type="evidence" value="ECO:0007669"/>
    <property type="project" value="TreeGrafter"/>
</dbReference>
<dbReference type="InterPro" id="IPR036977">
    <property type="entry name" value="DNA_primase_Znf_CHC2"/>
</dbReference>
<sequence length="671" mass="73178">MAGRISDSDREKVRDANRIETVVGEYVALRNAGGGNLKGLCPFHDERTPSFQVTPARGFYHCFGCGEGGDVFRFLQQIEHLTFVESVQRLADRSGITLSLVEGGSSTQSDRGSRARLLAANTAAAEFYAERLRTPEAAKARDFLAERGFDAAAATHFGCGYAPDGWDVLTKALLGKGFTAAELTKAGLSRMGQRGPIDQFHRRLTWAIRDAAGDVVGFGARRLYDDDRSPAKYLNTPETPLYRKSQVLFGLDLAKREIARQRRAVVVEGYTDVMAMHLAGVTTAVASCGTAFGEDHIGILRRYLLDSDVIRGEVVYTFDGDAAGQKAALKAFDSDQKFAANTFIAVAPAGMDPCEMRQARGDDAVRALVEQRKPLFAFAITSALAGYDLDTAEGRVAATTHTVPLVARIKEAPLRDEYTRELAGWLGVELDPLRLRVRQETERFEQQQRRERDRPAEPGPRARDSRSAYRSDTPDPRAAGSGRQGADVQDDRPDDAGSPGDEPGTAAVARPNPRDPRTEPEREALKLVLQQPDLVADGYEQVEPEAFTAPAYGRVHEAVLAAGGPQSGRQGSAWLEAVSESLPAGVLRSLVSELAVEPLRHTVDQADAQYAGAILARMAWRIAVLEVKRLQSELQRAEATGDRERAQDLARDLSQMVLYRNALADRAKGEA</sequence>
<keyword evidence="9" id="KW-0460">Magnesium</keyword>
<organism evidence="17 18">
    <name type="scientific">Nakamurella flava</name>
    <dbReference type="NCBI Taxonomy" id="2576308"/>
    <lineage>
        <taxon>Bacteria</taxon>
        <taxon>Bacillati</taxon>
        <taxon>Actinomycetota</taxon>
        <taxon>Actinomycetes</taxon>
        <taxon>Nakamurellales</taxon>
        <taxon>Nakamurellaceae</taxon>
        <taxon>Nakamurella</taxon>
    </lineage>
</organism>
<evidence type="ECO:0000259" key="16">
    <source>
        <dbReference type="PROSITE" id="PS50880"/>
    </source>
</evidence>
<dbReference type="PANTHER" id="PTHR30313">
    <property type="entry name" value="DNA PRIMASE"/>
    <property type="match status" value="1"/>
</dbReference>
<dbReference type="InterPro" id="IPR037068">
    <property type="entry name" value="DNA_primase_core_N_sf"/>
</dbReference>
<dbReference type="InterPro" id="IPR006295">
    <property type="entry name" value="DNA_primase_DnaG"/>
</dbReference>
<evidence type="ECO:0000313" key="18">
    <source>
        <dbReference type="Proteomes" id="UP000306985"/>
    </source>
</evidence>
<dbReference type="RefSeq" id="WP_137448435.1">
    <property type="nucleotide sequence ID" value="NZ_SZZH01000001.1"/>
</dbReference>
<feature type="compositionally biased region" description="Basic and acidic residues" evidence="15">
    <location>
        <begin position="441"/>
        <end position="475"/>
    </location>
</feature>
<dbReference type="InterPro" id="IPR002694">
    <property type="entry name" value="Znf_CHC2"/>
</dbReference>
<dbReference type="Pfam" id="PF08278">
    <property type="entry name" value="DnaG_DnaB_bind"/>
    <property type="match status" value="1"/>
</dbReference>
<dbReference type="InterPro" id="IPR030846">
    <property type="entry name" value="DnaG_bac"/>
</dbReference>
<dbReference type="AlphaFoldDB" id="A0A4U6QLB2"/>
<dbReference type="GO" id="GO:0000428">
    <property type="term" value="C:DNA-directed RNA polymerase complex"/>
    <property type="evidence" value="ECO:0007669"/>
    <property type="project" value="UniProtKB-KW"/>
</dbReference>
<comment type="caution">
    <text evidence="17">The sequence shown here is derived from an EMBL/GenBank/DDBJ whole genome shotgun (WGS) entry which is preliminary data.</text>
</comment>
<evidence type="ECO:0000256" key="9">
    <source>
        <dbReference type="ARBA" id="ARBA00022842"/>
    </source>
</evidence>
<evidence type="ECO:0000256" key="11">
    <source>
        <dbReference type="ARBA" id="ARBA00023163"/>
    </source>
</evidence>
<dbReference type="GO" id="GO:0003677">
    <property type="term" value="F:DNA binding"/>
    <property type="evidence" value="ECO:0007669"/>
    <property type="project" value="UniProtKB-KW"/>
</dbReference>
<dbReference type="Pfam" id="PF01807">
    <property type="entry name" value="Zn_ribbon_DnaG"/>
    <property type="match status" value="1"/>
</dbReference>
<evidence type="ECO:0000256" key="7">
    <source>
        <dbReference type="ARBA" id="ARBA00022771"/>
    </source>
</evidence>
<dbReference type="SUPFAM" id="SSF57783">
    <property type="entry name" value="Zinc beta-ribbon"/>
    <property type="match status" value="1"/>
</dbReference>
<dbReference type="EC" id="2.7.7.101" evidence="12"/>
<dbReference type="GO" id="GO:0008270">
    <property type="term" value="F:zinc ion binding"/>
    <property type="evidence" value="ECO:0007669"/>
    <property type="project" value="UniProtKB-UniRule"/>
</dbReference>
<dbReference type="InterPro" id="IPR034151">
    <property type="entry name" value="TOPRIM_DnaG_bac"/>
</dbReference>
<dbReference type="OrthoDB" id="9803773at2"/>
<feature type="domain" description="Toprim" evidence="16">
    <location>
        <begin position="262"/>
        <end position="348"/>
    </location>
</feature>
<feature type="region of interest" description="Disordered" evidence="15">
    <location>
        <begin position="441"/>
        <end position="520"/>
    </location>
</feature>
<dbReference type="PIRSF" id="PIRSF002811">
    <property type="entry name" value="DnaG"/>
    <property type="match status" value="1"/>
</dbReference>
<dbReference type="InterPro" id="IPR013173">
    <property type="entry name" value="DNA_primase_DnaG_DnaB-bd_dom"/>
</dbReference>
<keyword evidence="3 12" id="KW-0808">Transferase</keyword>
<keyword evidence="8 12" id="KW-0862">Zinc</keyword>
<comment type="domain">
    <text evidence="12">Contains an N-terminal zinc-binding domain, a central core domain that contains the primase activity, and a C-terminal DnaB-binding domain.</text>
</comment>
<evidence type="ECO:0000256" key="13">
    <source>
        <dbReference type="PIRNR" id="PIRNR002811"/>
    </source>
</evidence>
<dbReference type="NCBIfam" id="TIGR01391">
    <property type="entry name" value="dnaG"/>
    <property type="match status" value="1"/>
</dbReference>
<gene>
    <name evidence="12" type="primary">dnaG</name>
    <name evidence="17" type="ORF">FDO65_05730</name>
</gene>
<dbReference type="InterPro" id="IPR050219">
    <property type="entry name" value="DnaG_primase"/>
</dbReference>
<keyword evidence="7 12" id="KW-0863">Zinc-finger</keyword>
<dbReference type="SMART" id="SM00400">
    <property type="entry name" value="ZnF_CHCC"/>
    <property type="match status" value="1"/>
</dbReference>
<evidence type="ECO:0000256" key="14">
    <source>
        <dbReference type="PIRSR" id="PIRSR002811-1"/>
    </source>
</evidence>
<feature type="zinc finger region" description="CHC2-type" evidence="12 14">
    <location>
        <begin position="41"/>
        <end position="65"/>
    </location>
</feature>
<dbReference type="InterPro" id="IPR019475">
    <property type="entry name" value="DNA_primase_DnaB-bd"/>
</dbReference>
<dbReference type="EMBL" id="SZZH01000001">
    <property type="protein sequence ID" value="TKV61131.1"/>
    <property type="molecule type" value="Genomic_DNA"/>
</dbReference>
<keyword evidence="18" id="KW-1185">Reference proteome</keyword>
<evidence type="ECO:0000313" key="17">
    <source>
        <dbReference type="EMBL" id="TKV61131.1"/>
    </source>
</evidence>
<dbReference type="InterPro" id="IPR013264">
    <property type="entry name" value="DNAG_N"/>
</dbReference>
<keyword evidence="10 12" id="KW-0238">DNA-binding</keyword>
<dbReference type="Pfam" id="PF08275">
    <property type="entry name" value="DNAG_N"/>
    <property type="match status" value="1"/>
</dbReference>
<accession>A0A4U6QLB2</accession>
<evidence type="ECO:0000256" key="4">
    <source>
        <dbReference type="ARBA" id="ARBA00022695"/>
    </source>
</evidence>
<evidence type="ECO:0000256" key="2">
    <source>
        <dbReference type="ARBA" id="ARBA00022515"/>
    </source>
</evidence>
<keyword evidence="6 12" id="KW-0479">Metal-binding</keyword>
<evidence type="ECO:0000256" key="6">
    <source>
        <dbReference type="ARBA" id="ARBA00022723"/>
    </source>
</evidence>
<dbReference type="GO" id="GO:0003899">
    <property type="term" value="F:DNA-directed RNA polymerase activity"/>
    <property type="evidence" value="ECO:0007669"/>
    <property type="project" value="UniProtKB-UniRule"/>
</dbReference>
<evidence type="ECO:0000256" key="5">
    <source>
        <dbReference type="ARBA" id="ARBA00022705"/>
    </source>
</evidence>
<dbReference type="PROSITE" id="PS50880">
    <property type="entry name" value="TOPRIM"/>
    <property type="match status" value="1"/>
</dbReference>
<protein>
    <recommendedName>
        <fullName evidence="12 13">DNA primase</fullName>
        <ecNumber evidence="12">2.7.7.101</ecNumber>
    </recommendedName>
</protein>
<keyword evidence="11 12" id="KW-0804">Transcription</keyword>
<evidence type="ECO:0000256" key="8">
    <source>
        <dbReference type="ARBA" id="ARBA00022833"/>
    </source>
</evidence>
<dbReference type="SMART" id="SM00493">
    <property type="entry name" value="TOPRIM"/>
    <property type="match status" value="1"/>
</dbReference>
<keyword evidence="2 12" id="KW-0639">Primosome</keyword>
<keyword evidence="1 12" id="KW-0240">DNA-directed RNA polymerase</keyword>
<evidence type="ECO:0000256" key="3">
    <source>
        <dbReference type="ARBA" id="ARBA00022679"/>
    </source>
</evidence>
<proteinExistence type="inferred from homology"/>
<comment type="catalytic activity">
    <reaction evidence="12">
        <text>ssDNA + n NTP = ssDNA/pppN(pN)n-1 hybrid + (n-1) diphosphate.</text>
        <dbReference type="EC" id="2.7.7.101"/>
    </reaction>
</comment>
<dbReference type="SMART" id="SM00766">
    <property type="entry name" value="DnaG_DnaB_bind"/>
    <property type="match status" value="1"/>
</dbReference>
<dbReference type="GO" id="GO:0006269">
    <property type="term" value="P:DNA replication, synthesis of primer"/>
    <property type="evidence" value="ECO:0007669"/>
    <property type="project" value="UniProtKB-UniRule"/>
</dbReference>
<dbReference type="InterPro" id="IPR006171">
    <property type="entry name" value="TOPRIM_dom"/>
</dbReference>
<comment type="similarity">
    <text evidence="12 13">Belongs to the DnaG primase family.</text>
</comment>